<dbReference type="GO" id="GO:0005261">
    <property type="term" value="F:monoatomic cation channel activity"/>
    <property type="evidence" value="ECO:0007669"/>
    <property type="project" value="TreeGrafter"/>
</dbReference>
<accession>A0AAD9E2J1</accession>
<dbReference type="EMBL" id="JAROKS010000006">
    <property type="protein sequence ID" value="KAK1802801.1"/>
    <property type="molecule type" value="Genomic_DNA"/>
</dbReference>
<dbReference type="PANTHER" id="PTHR32261:SF2">
    <property type="entry name" value="CALCIUM HOMEOSTASIS MODULATOR PROTEIN 1"/>
    <property type="match status" value="1"/>
</dbReference>
<evidence type="ECO:0000256" key="3">
    <source>
        <dbReference type="ARBA" id="ARBA00022448"/>
    </source>
</evidence>
<comment type="caution">
    <text evidence="10">The sequence shown here is derived from an EMBL/GenBank/DDBJ whole genome shotgun (WGS) entry which is preliminary data.</text>
</comment>
<keyword evidence="6" id="KW-0406">Ion transport</keyword>
<feature type="transmembrane region" description="Helical" evidence="9">
    <location>
        <begin position="26"/>
        <end position="46"/>
    </location>
</feature>
<evidence type="ECO:0000256" key="2">
    <source>
        <dbReference type="ARBA" id="ARBA00008497"/>
    </source>
</evidence>
<dbReference type="InterPro" id="IPR029569">
    <property type="entry name" value="CALHM"/>
</dbReference>
<keyword evidence="4 9" id="KW-0812">Transmembrane</keyword>
<feature type="transmembrane region" description="Helical" evidence="9">
    <location>
        <begin position="58"/>
        <end position="79"/>
    </location>
</feature>
<feature type="transmembrane region" description="Helical" evidence="9">
    <location>
        <begin position="193"/>
        <end position="212"/>
    </location>
</feature>
<evidence type="ECO:0000256" key="4">
    <source>
        <dbReference type="ARBA" id="ARBA00022692"/>
    </source>
</evidence>
<keyword evidence="3" id="KW-0813">Transport</keyword>
<dbReference type="GO" id="GO:0005886">
    <property type="term" value="C:plasma membrane"/>
    <property type="evidence" value="ECO:0007669"/>
    <property type="project" value="TreeGrafter"/>
</dbReference>
<keyword evidence="11" id="KW-1185">Reference proteome</keyword>
<evidence type="ECO:0000313" key="11">
    <source>
        <dbReference type="Proteomes" id="UP001239994"/>
    </source>
</evidence>
<evidence type="ECO:0000256" key="7">
    <source>
        <dbReference type="ARBA" id="ARBA00023136"/>
    </source>
</evidence>
<evidence type="ECO:0000256" key="8">
    <source>
        <dbReference type="ARBA" id="ARBA00023303"/>
    </source>
</evidence>
<evidence type="ECO:0008006" key="12">
    <source>
        <dbReference type="Google" id="ProtNLM"/>
    </source>
</evidence>
<evidence type="ECO:0000256" key="5">
    <source>
        <dbReference type="ARBA" id="ARBA00022989"/>
    </source>
</evidence>
<evidence type="ECO:0000256" key="9">
    <source>
        <dbReference type="SAM" id="Phobius"/>
    </source>
</evidence>
<organism evidence="10 11">
    <name type="scientific">Electrophorus voltai</name>
    <dbReference type="NCBI Taxonomy" id="2609070"/>
    <lineage>
        <taxon>Eukaryota</taxon>
        <taxon>Metazoa</taxon>
        <taxon>Chordata</taxon>
        <taxon>Craniata</taxon>
        <taxon>Vertebrata</taxon>
        <taxon>Euteleostomi</taxon>
        <taxon>Actinopterygii</taxon>
        <taxon>Neopterygii</taxon>
        <taxon>Teleostei</taxon>
        <taxon>Ostariophysi</taxon>
        <taxon>Gymnotiformes</taxon>
        <taxon>Gymnotoidei</taxon>
        <taxon>Gymnotidae</taxon>
        <taxon>Electrophorus</taxon>
    </lineage>
</organism>
<reference evidence="10" key="1">
    <citation type="submission" date="2023-03" db="EMBL/GenBank/DDBJ databases">
        <title>Electrophorus voltai genome.</title>
        <authorList>
            <person name="Bian C."/>
        </authorList>
    </citation>
    <scope>NUCLEOTIDE SEQUENCE</scope>
    <source>
        <strain evidence="10">CB-2022</strain>
        <tissue evidence="10">Muscle</tissue>
    </source>
</reference>
<sequence length="424" mass="48410">FNKTTLHTKMDKFRMMFQFLQSNQESFMNGICGIMALASAQLYASFEFNCPCMPEYNYAYGIGILVVPAIWFFLLGFVLNNNVSMLAEEWKRPVGQRGKDPTILRYMFISISQRSLIAPAVWISVTLMDGKSFLCAYSMDLDVSQFGNATGHRLSEEQLIRMLAKIPCKHIFDGQHILSREAATRYIRCVSQAFGWMFLLLITITAFMIRAIRPCFTQAAFLKTKYWSHYVDIERKMFDETCAEHAKSFAKICIQQYFESVSGEMHRFHGAGDSGKNSNEDNDKHTSEEDKLLGIHAQDDMNKVLWNWHTCKPALSLKKDGLSTDADRNFVAQQNDLLNKEVNKDGSIGQNGFKIGYDSTTFNMGQKGFEHGYNDANFSMAQSGFPNSYVNGKANMNHQHFVNEDGHLLNSTEKKEWAVYYSKV</sequence>
<dbReference type="PANTHER" id="PTHR32261">
    <property type="entry name" value="CALCIUM HOMEOSTASIS MODULATOR PROTEIN"/>
    <property type="match status" value="1"/>
</dbReference>
<proteinExistence type="inferred from homology"/>
<dbReference type="GO" id="GO:1904669">
    <property type="term" value="P:ATP export"/>
    <property type="evidence" value="ECO:0007669"/>
    <property type="project" value="UniProtKB-ARBA"/>
</dbReference>
<feature type="non-terminal residue" evidence="10">
    <location>
        <position position="1"/>
    </location>
</feature>
<protein>
    <recommendedName>
        <fullName evidence="12">Calcium homeostasis modulator 1</fullName>
    </recommendedName>
</protein>
<comment type="subcellular location">
    <subcellularLocation>
        <location evidence="1">Membrane</location>
        <topology evidence="1">Multi-pass membrane protein</topology>
    </subcellularLocation>
</comment>
<keyword evidence="5 9" id="KW-1133">Transmembrane helix</keyword>
<evidence type="ECO:0000256" key="6">
    <source>
        <dbReference type="ARBA" id="ARBA00023065"/>
    </source>
</evidence>
<dbReference type="Proteomes" id="UP001239994">
    <property type="component" value="Unassembled WGS sequence"/>
</dbReference>
<evidence type="ECO:0000256" key="1">
    <source>
        <dbReference type="ARBA" id="ARBA00004141"/>
    </source>
</evidence>
<evidence type="ECO:0000313" key="10">
    <source>
        <dbReference type="EMBL" id="KAK1802801.1"/>
    </source>
</evidence>
<dbReference type="Pfam" id="PF14798">
    <property type="entry name" value="Ca_hom_mod"/>
    <property type="match status" value="1"/>
</dbReference>
<gene>
    <name evidence="10" type="ORF">P4O66_021341</name>
</gene>
<name>A0AAD9E2J1_9TELE</name>
<keyword evidence="8" id="KW-0407">Ion channel</keyword>
<keyword evidence="7 9" id="KW-0472">Membrane</keyword>
<dbReference type="AlphaFoldDB" id="A0AAD9E2J1"/>
<comment type="similarity">
    <text evidence="2">Belongs to the CALHM family.</text>
</comment>